<evidence type="ECO:0000313" key="2">
    <source>
        <dbReference type="EMBL" id="RML36690.1"/>
    </source>
</evidence>
<dbReference type="InterPro" id="IPR051674">
    <property type="entry name" value="Malate_Decarboxylase"/>
</dbReference>
<dbReference type="AlphaFoldDB" id="A0A3M2VBP7"/>
<dbReference type="EMBL" id="RBNL01004220">
    <property type="protein sequence ID" value="RML36690.1"/>
    <property type="molecule type" value="Genomic_DNA"/>
</dbReference>
<name>A0A3M2VBP7_PSEYM</name>
<feature type="non-terminal residue" evidence="2">
    <location>
        <position position="31"/>
    </location>
</feature>
<keyword evidence="1" id="KW-0560">Oxidoreductase</keyword>
<protein>
    <submittedName>
        <fullName evidence="2">Malic enzyme protein</fullName>
    </submittedName>
</protein>
<dbReference type="PANTHER" id="PTHR43237:SF4">
    <property type="entry name" value="NADP-DEPENDENT MALIC ENZYME"/>
    <property type="match status" value="1"/>
</dbReference>
<dbReference type="GO" id="GO:0016491">
    <property type="term" value="F:oxidoreductase activity"/>
    <property type="evidence" value="ECO:0007669"/>
    <property type="project" value="UniProtKB-KW"/>
</dbReference>
<evidence type="ECO:0000256" key="1">
    <source>
        <dbReference type="ARBA" id="ARBA00023002"/>
    </source>
</evidence>
<sequence length="31" mass="3464">MLGFPFIFRGALDVRAKRINEEMKIAAANAL</sequence>
<dbReference type="InterPro" id="IPR036291">
    <property type="entry name" value="NAD(P)-bd_dom_sf"/>
</dbReference>
<proteinExistence type="predicted"/>
<evidence type="ECO:0000313" key="3">
    <source>
        <dbReference type="Proteomes" id="UP000282378"/>
    </source>
</evidence>
<dbReference type="SUPFAM" id="SSF51735">
    <property type="entry name" value="NAD(P)-binding Rossmann-fold domains"/>
    <property type="match status" value="1"/>
</dbReference>
<reference evidence="2 3" key="1">
    <citation type="submission" date="2018-08" db="EMBL/GenBank/DDBJ databases">
        <title>Recombination of ecologically and evolutionarily significant loci maintains genetic cohesion in the Pseudomonas syringae species complex.</title>
        <authorList>
            <person name="Dillon M."/>
            <person name="Thakur S."/>
            <person name="Almeida R.N.D."/>
            <person name="Weir B.S."/>
            <person name="Guttman D.S."/>
        </authorList>
    </citation>
    <scope>NUCLEOTIDE SEQUENCE [LARGE SCALE GENOMIC DNA]</scope>
    <source>
        <strain evidence="2 3">88_10</strain>
    </source>
</reference>
<gene>
    <name evidence="2" type="ORF">APX70_08426</name>
</gene>
<dbReference type="PANTHER" id="PTHR43237">
    <property type="entry name" value="NADP-DEPENDENT MALIC ENZYME"/>
    <property type="match status" value="1"/>
</dbReference>
<accession>A0A3M2VBP7</accession>
<comment type="caution">
    <text evidence="2">The sequence shown here is derived from an EMBL/GenBank/DDBJ whole genome shotgun (WGS) entry which is preliminary data.</text>
</comment>
<dbReference type="Proteomes" id="UP000282378">
    <property type="component" value="Unassembled WGS sequence"/>
</dbReference>
<dbReference type="Gene3D" id="3.40.50.720">
    <property type="entry name" value="NAD(P)-binding Rossmann-like Domain"/>
    <property type="match status" value="1"/>
</dbReference>
<organism evidence="2 3">
    <name type="scientific">Pseudomonas syringae pv. maculicola</name>
    <dbReference type="NCBI Taxonomy" id="59511"/>
    <lineage>
        <taxon>Bacteria</taxon>
        <taxon>Pseudomonadati</taxon>
        <taxon>Pseudomonadota</taxon>
        <taxon>Gammaproteobacteria</taxon>
        <taxon>Pseudomonadales</taxon>
        <taxon>Pseudomonadaceae</taxon>
        <taxon>Pseudomonas</taxon>
    </lineage>
</organism>